<comment type="caution">
    <text evidence="2">The sequence shown here is derived from an EMBL/GenBank/DDBJ whole genome shotgun (WGS) entry which is preliminary data.</text>
</comment>
<reference evidence="2" key="1">
    <citation type="submission" date="2020-08" db="EMBL/GenBank/DDBJ databases">
        <title>Genome sequencing and assembly of the red palm weevil Rhynchophorus ferrugineus.</title>
        <authorList>
            <person name="Dias G.B."/>
            <person name="Bergman C.M."/>
            <person name="Manee M."/>
        </authorList>
    </citation>
    <scope>NUCLEOTIDE SEQUENCE</scope>
    <source>
        <strain evidence="2">AA-2017</strain>
        <tissue evidence="2">Whole larva</tissue>
    </source>
</reference>
<keyword evidence="3" id="KW-1185">Reference proteome</keyword>
<protein>
    <submittedName>
        <fullName evidence="2">Uncharacterized protein</fullName>
    </submittedName>
</protein>
<evidence type="ECO:0000313" key="3">
    <source>
        <dbReference type="Proteomes" id="UP000625711"/>
    </source>
</evidence>
<name>A0A834MD76_RHYFE</name>
<dbReference type="EMBL" id="JAACXV010000361">
    <property type="protein sequence ID" value="KAF7279463.1"/>
    <property type="molecule type" value="Genomic_DNA"/>
</dbReference>
<feature type="compositionally biased region" description="Basic residues" evidence="1">
    <location>
        <begin position="86"/>
        <end position="97"/>
    </location>
</feature>
<feature type="region of interest" description="Disordered" evidence="1">
    <location>
        <begin position="72"/>
        <end position="97"/>
    </location>
</feature>
<dbReference type="Proteomes" id="UP000625711">
    <property type="component" value="Unassembled WGS sequence"/>
</dbReference>
<organism evidence="2 3">
    <name type="scientific">Rhynchophorus ferrugineus</name>
    <name type="common">Red palm weevil</name>
    <name type="synonym">Curculio ferrugineus</name>
    <dbReference type="NCBI Taxonomy" id="354439"/>
    <lineage>
        <taxon>Eukaryota</taxon>
        <taxon>Metazoa</taxon>
        <taxon>Ecdysozoa</taxon>
        <taxon>Arthropoda</taxon>
        <taxon>Hexapoda</taxon>
        <taxon>Insecta</taxon>
        <taxon>Pterygota</taxon>
        <taxon>Neoptera</taxon>
        <taxon>Endopterygota</taxon>
        <taxon>Coleoptera</taxon>
        <taxon>Polyphaga</taxon>
        <taxon>Cucujiformia</taxon>
        <taxon>Curculionidae</taxon>
        <taxon>Dryophthorinae</taxon>
        <taxon>Rhynchophorus</taxon>
    </lineage>
</organism>
<dbReference type="AlphaFoldDB" id="A0A834MD76"/>
<proteinExistence type="predicted"/>
<sequence length="97" mass="11919">MDLIGNGTDIVVIGDGKETRMFGKLIRKFSRTGIKKFWRLRAEVERRRKRLDRKRIRNRRWSRKRNKILWRLNGSRTGAGPTSWKNRNRRKWNRKRN</sequence>
<evidence type="ECO:0000313" key="2">
    <source>
        <dbReference type="EMBL" id="KAF7279463.1"/>
    </source>
</evidence>
<gene>
    <name evidence="2" type="ORF">GWI33_007227</name>
</gene>
<accession>A0A834MD76</accession>
<evidence type="ECO:0000256" key="1">
    <source>
        <dbReference type="SAM" id="MobiDB-lite"/>
    </source>
</evidence>